<feature type="domain" description="SCP" evidence="3">
    <location>
        <begin position="44"/>
        <end position="161"/>
    </location>
</feature>
<dbReference type="Proteomes" id="UP000735874">
    <property type="component" value="Unassembled WGS sequence"/>
</dbReference>
<organism evidence="4 5">
    <name type="scientific">Phytophthora cactorum</name>
    <dbReference type="NCBI Taxonomy" id="29920"/>
    <lineage>
        <taxon>Eukaryota</taxon>
        <taxon>Sar</taxon>
        <taxon>Stramenopiles</taxon>
        <taxon>Oomycota</taxon>
        <taxon>Peronosporomycetes</taxon>
        <taxon>Peronosporales</taxon>
        <taxon>Peronosporaceae</taxon>
        <taxon>Phytophthora</taxon>
    </lineage>
</organism>
<comment type="caution">
    <text evidence="4">The sequence shown here is derived from an EMBL/GenBank/DDBJ whole genome shotgun (WGS) entry which is preliminary data.</text>
</comment>
<evidence type="ECO:0000256" key="1">
    <source>
        <dbReference type="SAM" id="MobiDB-lite"/>
    </source>
</evidence>
<evidence type="ECO:0000313" key="4">
    <source>
        <dbReference type="EMBL" id="KAG2832545.1"/>
    </source>
</evidence>
<dbReference type="CDD" id="cd05379">
    <property type="entry name" value="CAP_bacterial"/>
    <property type="match status" value="1"/>
</dbReference>
<protein>
    <recommendedName>
        <fullName evidence="3">SCP domain-containing protein</fullName>
    </recommendedName>
</protein>
<sequence length="242" mass="26274">MPMAMLLAFFLFVTASVSTADDNLRTNRRLQTYTQPSDYVNLMLERVNLERGAQGLPALCANSKLQEAAQRHSDDQAANNFMDHTGSDGSLMSQRVTDAGYDWRGVAENVAAGQIDVTEVMDAWMNSEGHRHNILGDYTMLGTAYAYTPDGLYNHFWTQDFGRSDTEHCDDGSTPTTSTTPSPSSNADQTYNSTSSGDNTMSAPIPRDSRGTSSSSTLAPTPLVRVATTALTVMLLLSAHIT</sequence>
<dbReference type="EMBL" id="RCMG01001237">
    <property type="protein sequence ID" value="KAG2832545.1"/>
    <property type="molecule type" value="Genomic_DNA"/>
</dbReference>
<dbReference type="PANTHER" id="PTHR31157:SF1">
    <property type="entry name" value="SCP DOMAIN-CONTAINING PROTEIN"/>
    <property type="match status" value="1"/>
</dbReference>
<name>A0A8T0Y7P6_9STRA</name>
<feature type="compositionally biased region" description="Low complexity" evidence="1">
    <location>
        <begin position="173"/>
        <end position="185"/>
    </location>
</feature>
<dbReference type="PANTHER" id="PTHR31157">
    <property type="entry name" value="SCP DOMAIN-CONTAINING PROTEIN"/>
    <property type="match status" value="1"/>
</dbReference>
<evidence type="ECO:0000313" key="5">
    <source>
        <dbReference type="Proteomes" id="UP000735874"/>
    </source>
</evidence>
<dbReference type="Pfam" id="PF00188">
    <property type="entry name" value="CAP"/>
    <property type="match status" value="1"/>
</dbReference>
<keyword evidence="2" id="KW-0732">Signal</keyword>
<feature type="chain" id="PRO_5035740071" description="SCP domain-containing protein" evidence="2">
    <location>
        <begin position="21"/>
        <end position="242"/>
    </location>
</feature>
<dbReference type="InterPro" id="IPR035940">
    <property type="entry name" value="CAP_sf"/>
</dbReference>
<dbReference type="Gene3D" id="3.40.33.10">
    <property type="entry name" value="CAP"/>
    <property type="match status" value="1"/>
</dbReference>
<feature type="signal peptide" evidence="2">
    <location>
        <begin position="1"/>
        <end position="20"/>
    </location>
</feature>
<gene>
    <name evidence="4" type="ORF">PC113_g20721</name>
</gene>
<proteinExistence type="predicted"/>
<dbReference type="VEuPathDB" id="FungiDB:PC110_g18067"/>
<dbReference type="SUPFAM" id="SSF55797">
    <property type="entry name" value="PR-1-like"/>
    <property type="match status" value="1"/>
</dbReference>
<dbReference type="InterPro" id="IPR014044">
    <property type="entry name" value="CAP_dom"/>
</dbReference>
<feature type="compositionally biased region" description="Polar residues" evidence="1">
    <location>
        <begin position="186"/>
        <end position="202"/>
    </location>
</feature>
<feature type="region of interest" description="Disordered" evidence="1">
    <location>
        <begin position="165"/>
        <end position="218"/>
    </location>
</feature>
<accession>A0A8T0Y7P6</accession>
<dbReference type="AlphaFoldDB" id="A0A8T0Y7P6"/>
<evidence type="ECO:0000259" key="3">
    <source>
        <dbReference type="Pfam" id="PF00188"/>
    </source>
</evidence>
<reference evidence="4" key="1">
    <citation type="submission" date="2018-10" db="EMBL/GenBank/DDBJ databases">
        <title>Effector identification in a new, highly contiguous assembly of the strawberry crown rot pathogen Phytophthora cactorum.</title>
        <authorList>
            <person name="Armitage A.D."/>
            <person name="Nellist C.F."/>
            <person name="Bates H."/>
            <person name="Vickerstaff R.J."/>
            <person name="Harrison R.J."/>
        </authorList>
    </citation>
    <scope>NUCLEOTIDE SEQUENCE</scope>
    <source>
        <strain evidence="4">15-7</strain>
    </source>
</reference>
<evidence type="ECO:0000256" key="2">
    <source>
        <dbReference type="SAM" id="SignalP"/>
    </source>
</evidence>